<proteinExistence type="predicted"/>
<dbReference type="Gene3D" id="1.10.260.80">
    <property type="match status" value="1"/>
</dbReference>
<accession>A0A7M5UYT1</accession>
<dbReference type="PANTHER" id="PTHR43885:SF1">
    <property type="entry name" value="SUPERFAMILY HYDROLASE, PUTATIVE (AFU_ORTHOLOGUE AFUA_4G13290)-RELATED"/>
    <property type="match status" value="1"/>
</dbReference>
<dbReference type="PANTHER" id="PTHR43885">
    <property type="entry name" value="HALOACID DEHALOGENASE-LIKE HYDROLASE"/>
    <property type="match status" value="1"/>
</dbReference>
<dbReference type="NCBIfam" id="TIGR01549">
    <property type="entry name" value="HAD-SF-IA-v1"/>
    <property type="match status" value="1"/>
</dbReference>
<name>A0A7M5UYT1_9CNID</name>
<sequence length="219" mass="25304">KNLNQKISVANWAGYSTLTIPVINFKLLREKLGILDKSIDILEHVENATTKEEKQRRKQVVEDFEDEGDRLLKLQPNLHKLFYFLKKNNLKRALLTRNKQSAVDTFVHKFIQNDERNLFNNENEIFLNTLTRDFKPVKPHPAPIQHICKQWGVPCENVLMVGDDVQDIQSGNAAGAVTVRKVKADTQNVKWNEDIAINDLSELIDLLDKSFDVRKNDED</sequence>
<reference evidence="1" key="1">
    <citation type="submission" date="2021-01" db="UniProtKB">
        <authorList>
            <consortium name="EnsemblMetazoa"/>
        </authorList>
    </citation>
    <scope>IDENTIFICATION</scope>
</reference>
<keyword evidence="2" id="KW-1185">Reference proteome</keyword>
<dbReference type="Proteomes" id="UP000594262">
    <property type="component" value="Unplaced"/>
</dbReference>
<dbReference type="InterPro" id="IPR023214">
    <property type="entry name" value="HAD_sf"/>
</dbReference>
<organism evidence="1 2">
    <name type="scientific">Clytia hemisphaerica</name>
    <dbReference type="NCBI Taxonomy" id="252671"/>
    <lineage>
        <taxon>Eukaryota</taxon>
        <taxon>Metazoa</taxon>
        <taxon>Cnidaria</taxon>
        <taxon>Hydrozoa</taxon>
        <taxon>Hydroidolina</taxon>
        <taxon>Leptothecata</taxon>
        <taxon>Obeliida</taxon>
        <taxon>Clytiidae</taxon>
        <taxon>Clytia</taxon>
    </lineage>
</organism>
<evidence type="ECO:0000313" key="2">
    <source>
        <dbReference type="Proteomes" id="UP000594262"/>
    </source>
</evidence>
<evidence type="ECO:0000313" key="1">
    <source>
        <dbReference type="EnsemblMetazoa" id="CLYHEMP008236.1"/>
    </source>
</evidence>
<dbReference type="InterPro" id="IPR036412">
    <property type="entry name" value="HAD-like_sf"/>
</dbReference>
<protein>
    <submittedName>
        <fullName evidence="1">Uncharacterized protein</fullName>
    </submittedName>
</protein>
<dbReference type="InterPro" id="IPR006439">
    <property type="entry name" value="HAD-SF_hydro_IA"/>
</dbReference>
<dbReference type="AlphaFoldDB" id="A0A7M5UYT1"/>
<dbReference type="Pfam" id="PF13419">
    <property type="entry name" value="HAD_2"/>
    <property type="match status" value="1"/>
</dbReference>
<dbReference type="OrthoDB" id="426235at2759"/>
<dbReference type="InterPro" id="IPR041492">
    <property type="entry name" value="HAD_2"/>
</dbReference>
<dbReference type="Gene3D" id="3.40.50.1000">
    <property type="entry name" value="HAD superfamily/HAD-like"/>
    <property type="match status" value="1"/>
</dbReference>
<dbReference type="EnsemblMetazoa" id="CLYHEMT008236.1">
    <property type="protein sequence ID" value="CLYHEMP008236.1"/>
    <property type="gene ID" value="CLYHEMG008236"/>
</dbReference>
<dbReference type="SUPFAM" id="SSF56784">
    <property type="entry name" value="HAD-like"/>
    <property type="match status" value="1"/>
</dbReference>